<evidence type="ECO:0000313" key="1">
    <source>
        <dbReference type="EMBL" id="THH26605.1"/>
    </source>
</evidence>
<gene>
    <name evidence="1" type="ORF">EUX98_g7589</name>
</gene>
<comment type="caution">
    <text evidence="1">The sequence shown here is derived from an EMBL/GenBank/DDBJ whole genome shotgun (WGS) entry which is preliminary data.</text>
</comment>
<keyword evidence="2" id="KW-1185">Reference proteome</keyword>
<evidence type="ECO:0000313" key="2">
    <source>
        <dbReference type="Proteomes" id="UP000308730"/>
    </source>
</evidence>
<name>A0A4S4MLQ2_9APHY</name>
<dbReference type="OrthoDB" id="198787at2759"/>
<dbReference type="EMBL" id="SGPM01000329">
    <property type="protein sequence ID" value="THH26605.1"/>
    <property type="molecule type" value="Genomic_DNA"/>
</dbReference>
<reference evidence="1 2" key="1">
    <citation type="submission" date="2019-02" db="EMBL/GenBank/DDBJ databases">
        <title>Genome sequencing of the rare red list fungi Antrodiella citrinella (Flaviporus citrinellus).</title>
        <authorList>
            <person name="Buettner E."/>
            <person name="Kellner H."/>
        </authorList>
    </citation>
    <scope>NUCLEOTIDE SEQUENCE [LARGE SCALE GENOMIC DNA]</scope>
    <source>
        <strain evidence="1 2">DSM 108506</strain>
    </source>
</reference>
<dbReference type="AlphaFoldDB" id="A0A4S4MLQ2"/>
<protein>
    <submittedName>
        <fullName evidence="1">Uncharacterized protein</fullName>
    </submittedName>
</protein>
<proteinExistence type="predicted"/>
<dbReference type="Proteomes" id="UP000308730">
    <property type="component" value="Unassembled WGS sequence"/>
</dbReference>
<sequence>MAATILSLPKPLQQLFSFFPLHIYPAVPTAFKASAVTQPTLWVHPPRPAEEPDFFSSDVECLKWQAYLALRGLSNVALRWDISSDGAIEGRLPNLQVPARESKDGGGELLPAASIADWVDGQLGEVGPLEGYADEAAKDESRAWVTLLEGNVHAALILFHPKPITLFSLLLPFQPSSRPIETMLSPPPPPLTGLSSLLPAYGSHIDRPAVEERYKEAISSLSERLGTDKWFLGSACVLS</sequence>
<accession>A0A4S4MLQ2</accession>
<organism evidence="1 2">
    <name type="scientific">Antrodiella citrinella</name>
    <dbReference type="NCBI Taxonomy" id="2447956"/>
    <lineage>
        <taxon>Eukaryota</taxon>
        <taxon>Fungi</taxon>
        <taxon>Dikarya</taxon>
        <taxon>Basidiomycota</taxon>
        <taxon>Agaricomycotina</taxon>
        <taxon>Agaricomycetes</taxon>
        <taxon>Polyporales</taxon>
        <taxon>Steccherinaceae</taxon>
        <taxon>Antrodiella</taxon>
    </lineage>
</organism>